<keyword evidence="1" id="KW-0812">Transmembrane</keyword>
<protein>
    <recommendedName>
        <fullName evidence="2">Acyltransferase 3 domain-containing protein</fullName>
    </recommendedName>
</protein>
<dbReference type="GO" id="GO:0000271">
    <property type="term" value="P:polysaccharide biosynthetic process"/>
    <property type="evidence" value="ECO:0007669"/>
    <property type="project" value="TreeGrafter"/>
</dbReference>
<keyword evidence="4" id="KW-1185">Reference proteome</keyword>
<evidence type="ECO:0000259" key="2">
    <source>
        <dbReference type="Pfam" id="PF01757"/>
    </source>
</evidence>
<feature type="transmembrane region" description="Helical" evidence="1">
    <location>
        <begin position="277"/>
        <end position="295"/>
    </location>
</feature>
<dbReference type="GO" id="GO:0016747">
    <property type="term" value="F:acyltransferase activity, transferring groups other than amino-acyl groups"/>
    <property type="evidence" value="ECO:0007669"/>
    <property type="project" value="InterPro"/>
</dbReference>
<dbReference type="GO" id="GO:0016020">
    <property type="term" value="C:membrane"/>
    <property type="evidence" value="ECO:0007669"/>
    <property type="project" value="TreeGrafter"/>
</dbReference>
<dbReference type="RefSeq" id="WP_006021521.1">
    <property type="nucleotide sequence ID" value="NZ_KB375283.1"/>
</dbReference>
<feature type="domain" description="Acyltransferase 3" evidence="2">
    <location>
        <begin position="27"/>
        <end position="323"/>
    </location>
</feature>
<dbReference type="PANTHER" id="PTHR23028">
    <property type="entry name" value="ACETYLTRANSFERASE"/>
    <property type="match status" value="1"/>
</dbReference>
<dbReference type="PATRIC" id="fig|883078.3.peg.2911"/>
<feature type="transmembrane region" description="Helical" evidence="1">
    <location>
        <begin position="171"/>
        <end position="188"/>
    </location>
</feature>
<dbReference type="Proteomes" id="UP000001096">
    <property type="component" value="Unassembled WGS sequence"/>
</dbReference>
<keyword evidence="1" id="KW-0472">Membrane</keyword>
<evidence type="ECO:0000313" key="3">
    <source>
        <dbReference type="EMBL" id="EKS36400.1"/>
    </source>
</evidence>
<name>K8P9X6_9BRAD</name>
<dbReference type="eggNOG" id="COG1835">
    <property type="taxonomic scope" value="Bacteria"/>
</dbReference>
<dbReference type="AlphaFoldDB" id="K8P9X6"/>
<dbReference type="InterPro" id="IPR002656">
    <property type="entry name" value="Acyl_transf_3_dom"/>
</dbReference>
<sequence length="350" mass="39055">MPPEIHTAPISGSAQTPALKPDAGRIPSLDALRGIAILMVIFGHFIPTRIALGDASYHVSSLGRGGVMLFFLLSGYLVFCNIQKQDTVTFILRRLFKIFPAYWVNVVLIAFFSFLLGKEVFPPDVLLGNFFMVQDIFRKESLSGVYWTLLIEVKFYLFLALQHFLLRDRSILVVLAALICVNIVVWFARGHASLLLTFFPAFYVGILVRQAEAAGWSRSAMLPVAGVTLVNAASLLVFDEYYGEWSAAYVISEAIMLIAFLRMGVSNSILGFFGRISYSHYLYHTAAGYLFLALFPPSDVLAFNLLVVALVIALTTAIAFISYRLVEVPMVAFGKKHEYLWIRGRERTAP</sequence>
<feature type="transmembrane region" description="Helical" evidence="1">
    <location>
        <begin position="220"/>
        <end position="239"/>
    </location>
</feature>
<dbReference type="PANTHER" id="PTHR23028:SF53">
    <property type="entry name" value="ACYL_TRANSF_3 DOMAIN-CONTAINING PROTEIN"/>
    <property type="match status" value="1"/>
</dbReference>
<feature type="transmembrane region" description="Helical" evidence="1">
    <location>
        <begin position="102"/>
        <end position="121"/>
    </location>
</feature>
<accession>K8P9X6</accession>
<keyword evidence="1" id="KW-1133">Transmembrane helix</keyword>
<dbReference type="HOGENOM" id="CLU_005679_2_0_5"/>
<feature type="transmembrane region" description="Helical" evidence="1">
    <location>
        <begin position="141"/>
        <end position="159"/>
    </location>
</feature>
<evidence type="ECO:0000256" key="1">
    <source>
        <dbReference type="SAM" id="Phobius"/>
    </source>
</evidence>
<dbReference type="EMBL" id="AGWX01000004">
    <property type="protein sequence ID" value="EKS36400.1"/>
    <property type="molecule type" value="Genomic_DNA"/>
</dbReference>
<organism evidence="3 4">
    <name type="scientific">Afipia broomeae ATCC 49717</name>
    <dbReference type="NCBI Taxonomy" id="883078"/>
    <lineage>
        <taxon>Bacteria</taxon>
        <taxon>Pseudomonadati</taxon>
        <taxon>Pseudomonadota</taxon>
        <taxon>Alphaproteobacteria</taxon>
        <taxon>Hyphomicrobiales</taxon>
        <taxon>Nitrobacteraceae</taxon>
        <taxon>Afipia</taxon>
    </lineage>
</organism>
<evidence type="ECO:0000313" key="4">
    <source>
        <dbReference type="Proteomes" id="UP000001096"/>
    </source>
</evidence>
<feature type="transmembrane region" description="Helical" evidence="1">
    <location>
        <begin position="31"/>
        <end position="50"/>
    </location>
</feature>
<proteinExistence type="predicted"/>
<comment type="caution">
    <text evidence="3">The sequence shown here is derived from an EMBL/GenBank/DDBJ whole genome shotgun (WGS) entry which is preliminary data.</text>
</comment>
<reference evidence="3 4" key="1">
    <citation type="submission" date="2012-04" db="EMBL/GenBank/DDBJ databases">
        <title>The Genome Sequence of Afipia broomeae ATCC 49717.</title>
        <authorList>
            <consortium name="The Broad Institute Genome Sequencing Platform"/>
            <person name="Earl A."/>
            <person name="Ward D."/>
            <person name="Feldgarden M."/>
            <person name="Gevers D."/>
            <person name="Huys G."/>
            <person name="Walker B."/>
            <person name="Young S.K."/>
            <person name="Zeng Q."/>
            <person name="Gargeya S."/>
            <person name="Fitzgerald M."/>
            <person name="Haas B."/>
            <person name="Abouelleil A."/>
            <person name="Alvarado L."/>
            <person name="Arachchi H.M."/>
            <person name="Berlin A."/>
            <person name="Chapman S.B."/>
            <person name="Goldberg J."/>
            <person name="Griggs A."/>
            <person name="Gujja S."/>
            <person name="Hansen M."/>
            <person name="Howarth C."/>
            <person name="Imamovic A."/>
            <person name="Larimer J."/>
            <person name="McCowen C."/>
            <person name="Montmayeur A."/>
            <person name="Murphy C."/>
            <person name="Neiman D."/>
            <person name="Pearson M."/>
            <person name="Priest M."/>
            <person name="Roberts A."/>
            <person name="Saif S."/>
            <person name="Shea T."/>
            <person name="Sisk P."/>
            <person name="Sykes S."/>
            <person name="Wortman J."/>
            <person name="Nusbaum C."/>
            <person name="Birren B."/>
        </authorList>
    </citation>
    <scope>NUCLEOTIDE SEQUENCE [LARGE SCALE GENOMIC DNA]</scope>
    <source>
        <strain evidence="3 4">ATCC 49717</strain>
    </source>
</reference>
<gene>
    <name evidence="3" type="ORF">HMPREF9695_02818</name>
</gene>
<feature type="transmembrane region" description="Helical" evidence="1">
    <location>
        <begin position="301"/>
        <end position="326"/>
    </location>
</feature>
<feature type="transmembrane region" description="Helical" evidence="1">
    <location>
        <begin position="245"/>
        <end position="265"/>
    </location>
</feature>
<dbReference type="InterPro" id="IPR050879">
    <property type="entry name" value="Acyltransferase_3"/>
</dbReference>
<feature type="transmembrane region" description="Helical" evidence="1">
    <location>
        <begin position="62"/>
        <end position="82"/>
    </location>
</feature>
<dbReference type="Pfam" id="PF01757">
    <property type="entry name" value="Acyl_transf_3"/>
    <property type="match status" value="1"/>
</dbReference>
<feature type="transmembrane region" description="Helical" evidence="1">
    <location>
        <begin position="194"/>
        <end position="211"/>
    </location>
</feature>